<sequence>MQLPSDKTMFIHAILVGLLARHTFAQTKQDTFVKGKPDKIPSAFSTVAHVDMDLFARPELKVVFGRNWINQDELMDIKTKNGASVMMMKRTQDGSQALFACLIPNTTIIDTPGLGSSKLSTLPAESSSKTGASSSSTTDNVLFRNEATQAGLKLIKSIKCIYFASDAIDFYMRCHIPGGYWTYELCANGNVRQFNHAAEKAKAAKTSEGEPTEYILGKSTKIKLQDVVLKKESGGSVWVLKEVWSGGTHCDIIGSAREVTIEYQCSQNSGDVISSLREVSSCKYYVVVHTSRLCRDPTFVHQVAHQTPLIECHPMSPLQNTLTDKSDASSTVHTTSDSKGLQEPDEKIDSLPQIKKPAPKLPSMTGIQILKYEHDLKRSPFAGPLVVDLDKEDTSKVELNKPVTVKDANGVISKIHDETDVTAKLRVIVEDTKHTADKNQPNIFSKFETTSSDNINDVDKEILSDLLQQAASELQLDQDTIEQAIESLQKLIQSGIEDLLDTENMDDFWPLLGEDIQHEKHSDSQDTVDESGDSIKSEEKKSGIRYKLKAGIKSKPADNPSFKKNKPKESDEQDLNPESKHE</sequence>
<dbReference type="GO" id="GO:0030968">
    <property type="term" value="P:endoplasmic reticulum unfolded protein response"/>
    <property type="evidence" value="ECO:0007669"/>
    <property type="project" value="InterPro"/>
</dbReference>
<evidence type="ECO:0000256" key="7">
    <source>
        <dbReference type="ARBA" id="ARBA00023157"/>
    </source>
</evidence>
<evidence type="ECO:0000256" key="9">
    <source>
        <dbReference type="SAM" id="SignalP"/>
    </source>
</evidence>
<name>A0A177WIK7_BATDL</name>
<dbReference type="InterPro" id="IPR045149">
    <property type="entry name" value="OS-9-like"/>
</dbReference>
<dbReference type="GO" id="GO:0005788">
    <property type="term" value="C:endoplasmic reticulum lumen"/>
    <property type="evidence" value="ECO:0007669"/>
    <property type="project" value="TreeGrafter"/>
</dbReference>
<keyword evidence="7" id="KW-1015">Disulfide bond</keyword>
<dbReference type="Pfam" id="PF07915">
    <property type="entry name" value="PRKCSH"/>
    <property type="match status" value="1"/>
</dbReference>
<dbReference type="GO" id="GO:0030246">
    <property type="term" value="F:carbohydrate binding"/>
    <property type="evidence" value="ECO:0007669"/>
    <property type="project" value="UniProtKB-KW"/>
</dbReference>
<evidence type="ECO:0000313" key="11">
    <source>
        <dbReference type="EMBL" id="OAJ39545.1"/>
    </source>
</evidence>
<protein>
    <recommendedName>
        <fullName evidence="3">Protein OS-9 homolog</fullName>
    </recommendedName>
</protein>
<evidence type="ECO:0000256" key="1">
    <source>
        <dbReference type="ARBA" id="ARBA00004367"/>
    </source>
</evidence>
<dbReference type="PANTHER" id="PTHR15414">
    <property type="entry name" value="OS-9-RELATED"/>
    <property type="match status" value="1"/>
</dbReference>
<reference evidence="11 12" key="1">
    <citation type="submission" date="2006-10" db="EMBL/GenBank/DDBJ databases">
        <title>The Genome Sequence of Batrachochytrium dendrobatidis JEL423.</title>
        <authorList>
            <consortium name="The Broad Institute Genome Sequencing Platform"/>
            <person name="Birren B."/>
            <person name="Lander E."/>
            <person name="Galagan J."/>
            <person name="Cuomo C."/>
            <person name="Devon K."/>
            <person name="Jaffe D."/>
            <person name="Butler J."/>
            <person name="Alvarez P."/>
            <person name="Gnerre S."/>
            <person name="Grabherr M."/>
            <person name="Kleber M."/>
            <person name="Mauceli E."/>
            <person name="Brockman W."/>
            <person name="Young S."/>
            <person name="LaButti K."/>
            <person name="Sykes S."/>
            <person name="DeCaprio D."/>
            <person name="Crawford M."/>
            <person name="Koehrsen M."/>
            <person name="Engels R."/>
            <person name="Montgomery P."/>
            <person name="Pearson M."/>
            <person name="Howarth C."/>
            <person name="Larson L."/>
            <person name="White J."/>
            <person name="O'Leary S."/>
            <person name="Kodira C."/>
            <person name="Zeng Q."/>
            <person name="Yandava C."/>
            <person name="Alvarado L."/>
            <person name="Longcore J."/>
            <person name="James T."/>
        </authorList>
    </citation>
    <scope>NUCLEOTIDE SEQUENCE [LARGE SCALE GENOMIC DNA]</scope>
    <source>
        <strain evidence="11 12">JEL423</strain>
    </source>
</reference>
<evidence type="ECO:0000256" key="3">
    <source>
        <dbReference type="ARBA" id="ARBA00018727"/>
    </source>
</evidence>
<feature type="signal peptide" evidence="9">
    <location>
        <begin position="1"/>
        <end position="25"/>
    </location>
</feature>
<gene>
    <name evidence="11" type="ORF">BDEG_23384</name>
</gene>
<dbReference type="VEuPathDB" id="FungiDB:BDEG_23384"/>
<organism evidence="11 12">
    <name type="scientific">Batrachochytrium dendrobatidis (strain JEL423)</name>
    <dbReference type="NCBI Taxonomy" id="403673"/>
    <lineage>
        <taxon>Eukaryota</taxon>
        <taxon>Fungi</taxon>
        <taxon>Fungi incertae sedis</taxon>
        <taxon>Chytridiomycota</taxon>
        <taxon>Chytridiomycota incertae sedis</taxon>
        <taxon>Chytridiomycetes</taxon>
        <taxon>Rhizophydiales</taxon>
        <taxon>Rhizophydiales incertae sedis</taxon>
        <taxon>Batrachochytrium</taxon>
    </lineage>
</organism>
<feature type="compositionally biased region" description="Polar residues" evidence="8">
    <location>
        <begin position="320"/>
        <end position="339"/>
    </location>
</feature>
<dbReference type="GO" id="GO:0030970">
    <property type="term" value="P:retrograde protein transport, ER to cytosol"/>
    <property type="evidence" value="ECO:0007669"/>
    <property type="project" value="TreeGrafter"/>
</dbReference>
<evidence type="ECO:0000256" key="8">
    <source>
        <dbReference type="SAM" id="MobiDB-lite"/>
    </source>
</evidence>
<keyword evidence="4 9" id="KW-0732">Signal</keyword>
<dbReference type="InterPro" id="IPR044865">
    <property type="entry name" value="MRH_dom"/>
</dbReference>
<accession>A0A177WIK7</accession>
<dbReference type="Proteomes" id="UP000077115">
    <property type="component" value="Unassembled WGS sequence"/>
</dbReference>
<feature type="domain" description="MRH" evidence="10">
    <location>
        <begin position="158"/>
        <end position="296"/>
    </location>
</feature>
<keyword evidence="6" id="KW-0256">Endoplasmic reticulum</keyword>
<dbReference type="OrthoDB" id="448954at2759"/>
<feature type="compositionally biased region" description="Basic and acidic residues" evidence="8">
    <location>
        <begin position="533"/>
        <end position="542"/>
    </location>
</feature>
<evidence type="ECO:0000313" key="12">
    <source>
        <dbReference type="Proteomes" id="UP000077115"/>
    </source>
</evidence>
<feature type="compositionally biased region" description="Basic residues" evidence="8">
    <location>
        <begin position="543"/>
        <end position="552"/>
    </location>
</feature>
<keyword evidence="5" id="KW-0430">Lectin</keyword>
<comment type="similarity">
    <text evidence="2">Belongs to the OS-9 family.</text>
</comment>
<evidence type="ECO:0000256" key="5">
    <source>
        <dbReference type="ARBA" id="ARBA00022734"/>
    </source>
</evidence>
<dbReference type="InterPro" id="IPR009011">
    <property type="entry name" value="Man6P_isomerase_rcpt-bd_dom_sf"/>
</dbReference>
<reference evidence="11 12" key="2">
    <citation type="submission" date="2016-05" db="EMBL/GenBank/DDBJ databases">
        <title>Lineage-specific infection strategies underlie the spectrum of fungal disease in amphibians.</title>
        <authorList>
            <person name="Cuomo C.A."/>
            <person name="Farrer R.A."/>
            <person name="James T."/>
            <person name="Longcore J."/>
            <person name="Birren B."/>
        </authorList>
    </citation>
    <scope>NUCLEOTIDE SEQUENCE [LARGE SCALE GENOMIC DNA]</scope>
    <source>
        <strain evidence="11 12">JEL423</strain>
    </source>
</reference>
<feature type="chain" id="PRO_5008077605" description="Protein OS-9 homolog" evidence="9">
    <location>
        <begin position="26"/>
        <end position="582"/>
    </location>
</feature>
<dbReference type="SUPFAM" id="SSF50911">
    <property type="entry name" value="Mannose 6-phosphate receptor domain"/>
    <property type="match status" value="1"/>
</dbReference>
<dbReference type="EMBL" id="DS022303">
    <property type="protein sequence ID" value="OAJ39545.1"/>
    <property type="molecule type" value="Genomic_DNA"/>
</dbReference>
<dbReference type="STRING" id="403673.A0A177WIK7"/>
<dbReference type="PANTHER" id="PTHR15414:SF0">
    <property type="entry name" value="ENDOPLASMIC RETICULUM LECTIN 1"/>
    <property type="match status" value="1"/>
</dbReference>
<dbReference type="Gene3D" id="2.70.130.10">
    <property type="entry name" value="Mannose-6-phosphate receptor binding domain"/>
    <property type="match status" value="1"/>
</dbReference>
<dbReference type="AlphaFoldDB" id="A0A177WIK7"/>
<evidence type="ECO:0000256" key="4">
    <source>
        <dbReference type="ARBA" id="ARBA00022729"/>
    </source>
</evidence>
<feature type="region of interest" description="Disordered" evidence="8">
    <location>
        <begin position="320"/>
        <end position="347"/>
    </location>
</feature>
<evidence type="ECO:0000259" key="10">
    <source>
        <dbReference type="PROSITE" id="PS51914"/>
    </source>
</evidence>
<dbReference type="eggNOG" id="KOG3394">
    <property type="taxonomic scope" value="Eukaryota"/>
</dbReference>
<dbReference type="GO" id="GO:0005789">
    <property type="term" value="C:endoplasmic reticulum membrane"/>
    <property type="evidence" value="ECO:0007669"/>
    <property type="project" value="UniProtKB-SubCell"/>
</dbReference>
<evidence type="ECO:0000256" key="6">
    <source>
        <dbReference type="ARBA" id="ARBA00022824"/>
    </source>
</evidence>
<evidence type="ECO:0000256" key="2">
    <source>
        <dbReference type="ARBA" id="ARBA00009918"/>
    </source>
</evidence>
<dbReference type="InterPro" id="IPR012913">
    <property type="entry name" value="OS9-like_dom"/>
</dbReference>
<dbReference type="PROSITE" id="PS51914">
    <property type="entry name" value="MRH"/>
    <property type="match status" value="1"/>
</dbReference>
<proteinExistence type="inferred from homology"/>
<comment type="subcellular location">
    <subcellularLocation>
        <location evidence="1">Endoplasmic reticulum membrane</location>
        <topology evidence="1">Peripheral membrane protein</topology>
        <orientation evidence="1">Lumenal side</orientation>
    </subcellularLocation>
</comment>
<feature type="region of interest" description="Disordered" evidence="8">
    <location>
        <begin position="518"/>
        <end position="582"/>
    </location>
</feature>